<sequence>METLEAGPSLDEVSNLKGKPSIGDSNVRHPKHYSGAHDAEMLRHQNKFADVDRWILHKVIAGEGNIFLIFSPTRDVAEKILAREWQIPLKPAASEGPNFSPDSKHRTRTIINSNARGHGSTKLGDFDLSEGGRSETDVVDEWADRLGGINISQEVDVDVLLAADGATRIKQNSSRPTSNLCATNSRTVAFAYMRQPT</sequence>
<evidence type="ECO:0000313" key="2">
    <source>
        <dbReference type="EMBL" id="CAG9787291.1"/>
    </source>
</evidence>
<dbReference type="Proteomes" id="UP001153714">
    <property type="component" value="Chromosome 17"/>
</dbReference>
<reference evidence="2" key="1">
    <citation type="submission" date="2021-12" db="EMBL/GenBank/DDBJ databases">
        <authorList>
            <person name="King R."/>
        </authorList>
    </citation>
    <scope>NUCLEOTIDE SEQUENCE</scope>
</reference>
<proteinExistence type="predicted"/>
<gene>
    <name evidence="2" type="ORF">DIATSA_LOCUS5183</name>
</gene>
<reference evidence="2" key="2">
    <citation type="submission" date="2022-10" db="EMBL/GenBank/DDBJ databases">
        <authorList>
            <consortium name="ENA_rothamsted_submissions"/>
            <consortium name="culmorum"/>
            <person name="King R."/>
        </authorList>
    </citation>
    <scope>NUCLEOTIDE SEQUENCE</scope>
</reference>
<dbReference type="AlphaFoldDB" id="A0A9N9R174"/>
<name>A0A9N9R174_9NEOP</name>
<accession>A0A9N9R174</accession>
<dbReference type="OrthoDB" id="6507000at2759"/>
<feature type="region of interest" description="Disordered" evidence="1">
    <location>
        <begin position="1"/>
        <end position="32"/>
    </location>
</feature>
<keyword evidence="3" id="KW-1185">Reference proteome</keyword>
<evidence type="ECO:0000256" key="1">
    <source>
        <dbReference type="SAM" id="MobiDB-lite"/>
    </source>
</evidence>
<organism evidence="2 3">
    <name type="scientific">Diatraea saccharalis</name>
    <name type="common">sugarcane borer</name>
    <dbReference type="NCBI Taxonomy" id="40085"/>
    <lineage>
        <taxon>Eukaryota</taxon>
        <taxon>Metazoa</taxon>
        <taxon>Ecdysozoa</taxon>
        <taxon>Arthropoda</taxon>
        <taxon>Hexapoda</taxon>
        <taxon>Insecta</taxon>
        <taxon>Pterygota</taxon>
        <taxon>Neoptera</taxon>
        <taxon>Endopterygota</taxon>
        <taxon>Lepidoptera</taxon>
        <taxon>Glossata</taxon>
        <taxon>Ditrysia</taxon>
        <taxon>Pyraloidea</taxon>
        <taxon>Crambidae</taxon>
        <taxon>Crambinae</taxon>
        <taxon>Diatraea</taxon>
    </lineage>
</organism>
<evidence type="ECO:0000313" key="3">
    <source>
        <dbReference type="Proteomes" id="UP001153714"/>
    </source>
</evidence>
<protein>
    <submittedName>
        <fullName evidence="2">Uncharacterized protein</fullName>
    </submittedName>
</protein>
<dbReference type="EMBL" id="OU893348">
    <property type="protein sequence ID" value="CAG9787291.1"/>
    <property type="molecule type" value="Genomic_DNA"/>
</dbReference>